<evidence type="ECO:0008006" key="3">
    <source>
        <dbReference type="Google" id="ProtNLM"/>
    </source>
</evidence>
<proteinExistence type="predicted"/>
<evidence type="ECO:0000256" key="1">
    <source>
        <dbReference type="SAM" id="Phobius"/>
    </source>
</evidence>
<dbReference type="EMBL" id="UOET01000160">
    <property type="protein sequence ID" value="VAW27809.1"/>
    <property type="molecule type" value="Genomic_DNA"/>
</dbReference>
<feature type="non-terminal residue" evidence="2">
    <location>
        <position position="48"/>
    </location>
</feature>
<sequence length="48" mass="5315">MTEAIQKSLRESPVARWTAMVVVSLSMFGAYYFNYAGSSVKPLLETAL</sequence>
<dbReference type="AlphaFoldDB" id="A0A3B0UT32"/>
<keyword evidence="1" id="KW-0812">Transmembrane</keyword>
<gene>
    <name evidence="2" type="ORF">MNBD_BACTEROID07-2091</name>
</gene>
<protein>
    <recommendedName>
        <fullName evidence="3">MFS transporter</fullName>
    </recommendedName>
</protein>
<keyword evidence="1" id="KW-0472">Membrane</keyword>
<organism evidence="2">
    <name type="scientific">hydrothermal vent metagenome</name>
    <dbReference type="NCBI Taxonomy" id="652676"/>
    <lineage>
        <taxon>unclassified sequences</taxon>
        <taxon>metagenomes</taxon>
        <taxon>ecological metagenomes</taxon>
    </lineage>
</organism>
<reference evidence="2" key="1">
    <citation type="submission" date="2018-06" db="EMBL/GenBank/DDBJ databases">
        <authorList>
            <person name="Zhirakovskaya E."/>
        </authorList>
    </citation>
    <scope>NUCLEOTIDE SEQUENCE</scope>
</reference>
<accession>A0A3B0UT32</accession>
<evidence type="ECO:0000313" key="2">
    <source>
        <dbReference type="EMBL" id="VAW27809.1"/>
    </source>
</evidence>
<name>A0A3B0UT32_9ZZZZ</name>
<feature type="transmembrane region" description="Helical" evidence="1">
    <location>
        <begin position="14"/>
        <end position="33"/>
    </location>
</feature>
<keyword evidence="1" id="KW-1133">Transmembrane helix</keyword>